<feature type="transmembrane region" description="Helical" evidence="1">
    <location>
        <begin position="103"/>
        <end position="123"/>
    </location>
</feature>
<evidence type="ECO:0000256" key="1">
    <source>
        <dbReference type="SAM" id="Phobius"/>
    </source>
</evidence>
<feature type="transmembrane region" description="Helical" evidence="1">
    <location>
        <begin position="64"/>
        <end position="82"/>
    </location>
</feature>
<keyword evidence="1" id="KW-0472">Membrane</keyword>
<gene>
    <name evidence="2" type="ORF">J2787_002956</name>
</gene>
<keyword evidence="1" id="KW-0812">Transmembrane</keyword>
<organism evidence="2 3">
    <name type="scientific">Chryseobacterium rhizosphaerae</name>
    <dbReference type="NCBI Taxonomy" id="395937"/>
    <lineage>
        <taxon>Bacteria</taxon>
        <taxon>Pseudomonadati</taxon>
        <taxon>Bacteroidota</taxon>
        <taxon>Flavobacteriia</taxon>
        <taxon>Flavobacteriales</taxon>
        <taxon>Weeksellaceae</taxon>
        <taxon>Chryseobacterium group</taxon>
        <taxon>Chryseobacterium</taxon>
    </lineage>
</organism>
<dbReference type="RefSeq" id="WP_309946934.1">
    <property type="nucleotide sequence ID" value="NZ_JAVDQY010000003.1"/>
</dbReference>
<accession>A0AAE3YC23</accession>
<name>A0AAE3YC23_9FLAO</name>
<evidence type="ECO:0000313" key="3">
    <source>
        <dbReference type="Proteomes" id="UP001184861"/>
    </source>
</evidence>
<evidence type="ECO:0000313" key="2">
    <source>
        <dbReference type="EMBL" id="MDR6527564.1"/>
    </source>
</evidence>
<feature type="transmembrane region" description="Helical" evidence="1">
    <location>
        <begin position="158"/>
        <end position="179"/>
    </location>
</feature>
<proteinExistence type="predicted"/>
<dbReference type="EMBL" id="JAVDQY010000003">
    <property type="protein sequence ID" value="MDR6527564.1"/>
    <property type="molecule type" value="Genomic_DNA"/>
</dbReference>
<feature type="transmembrane region" description="Helical" evidence="1">
    <location>
        <begin position="40"/>
        <end position="58"/>
    </location>
</feature>
<sequence length="205" mass="23793">MEELELLKKDWNKESEEFKEYSENEIDGMMKHKSVSMTKNLLIIGLIEIVLWTFYGYMNGQFPYIRMVLFFAFMTGIIFLFRKMTAGQNSITLMKAILNLRKLVLSYACISLLLAIADSVIHFEHNTKEVMAGFKDGWSRSSSVENLSTDPGIMVPGWGNYLVFGICLLIVFYLLYAIYNRTYGKILKNLRKNYKELSLQEEKAI</sequence>
<comment type="caution">
    <text evidence="2">The sequence shown here is derived from an EMBL/GenBank/DDBJ whole genome shotgun (WGS) entry which is preliminary data.</text>
</comment>
<protein>
    <submittedName>
        <fullName evidence="2">ABC-type branched-subunit amino acid transport system permease subunit</fullName>
    </submittedName>
</protein>
<dbReference type="AlphaFoldDB" id="A0AAE3YC23"/>
<keyword evidence="1" id="KW-1133">Transmembrane helix</keyword>
<reference evidence="2" key="1">
    <citation type="submission" date="2023-07" db="EMBL/GenBank/DDBJ databases">
        <title>Sorghum-associated microbial communities from plants grown in Nebraska, USA.</title>
        <authorList>
            <person name="Schachtman D."/>
        </authorList>
    </citation>
    <scope>NUCLEOTIDE SEQUENCE</scope>
    <source>
        <strain evidence="2">DS2360</strain>
    </source>
</reference>
<dbReference type="Proteomes" id="UP001184861">
    <property type="component" value="Unassembled WGS sequence"/>
</dbReference>